<evidence type="ECO:0000256" key="13">
    <source>
        <dbReference type="ARBA" id="ARBA00022958"/>
    </source>
</evidence>
<feature type="transmembrane region" description="Helical" evidence="26">
    <location>
        <begin position="1026"/>
        <end position="1047"/>
    </location>
</feature>
<evidence type="ECO:0000256" key="25">
    <source>
        <dbReference type="SAM" id="MobiDB-lite"/>
    </source>
</evidence>
<evidence type="ECO:0000256" key="22">
    <source>
        <dbReference type="ARBA" id="ARBA00069887"/>
    </source>
</evidence>
<evidence type="ECO:0000256" key="4">
    <source>
        <dbReference type="ARBA" id="ARBA00022448"/>
    </source>
</evidence>
<keyword evidence="11" id="KW-0106">Calcium</keyword>
<feature type="domain" description="Sodium/calcium exchanger membrane region" evidence="27">
    <location>
        <begin position="741"/>
        <end position="882"/>
    </location>
</feature>
<dbReference type="Gene3D" id="1.20.1420.30">
    <property type="entry name" value="NCX, central ion-binding region"/>
    <property type="match status" value="8"/>
</dbReference>
<reference evidence="28" key="2">
    <citation type="submission" date="2020-05" db="UniProtKB">
        <authorList>
            <consortium name="EnsemblMetazoa"/>
        </authorList>
    </citation>
    <scope>IDENTIFICATION</scope>
    <source>
        <strain evidence="28">Epiroticus2</strain>
    </source>
</reference>
<organism evidence="28 29">
    <name type="scientific">Anopheles epiroticus</name>
    <dbReference type="NCBI Taxonomy" id="199890"/>
    <lineage>
        <taxon>Eukaryota</taxon>
        <taxon>Metazoa</taxon>
        <taxon>Ecdysozoa</taxon>
        <taxon>Arthropoda</taxon>
        <taxon>Hexapoda</taxon>
        <taxon>Insecta</taxon>
        <taxon>Pterygota</taxon>
        <taxon>Neoptera</taxon>
        <taxon>Endopterygota</taxon>
        <taxon>Diptera</taxon>
        <taxon>Nematocera</taxon>
        <taxon>Culicoidea</taxon>
        <taxon>Culicidae</taxon>
        <taxon>Anophelinae</taxon>
        <taxon>Anopheles</taxon>
    </lineage>
</organism>
<feature type="transmembrane region" description="Helical" evidence="26">
    <location>
        <begin position="1130"/>
        <end position="1152"/>
    </location>
</feature>
<dbReference type="STRING" id="199890.A0A182PDA0"/>
<feature type="transmembrane region" description="Helical" evidence="26">
    <location>
        <begin position="992"/>
        <end position="1014"/>
    </location>
</feature>
<dbReference type="GO" id="GO:0005886">
    <property type="term" value="C:plasma membrane"/>
    <property type="evidence" value="ECO:0007669"/>
    <property type="project" value="TreeGrafter"/>
</dbReference>
<feature type="transmembrane region" description="Helical" evidence="26">
    <location>
        <begin position="541"/>
        <end position="562"/>
    </location>
</feature>
<keyword evidence="7" id="KW-0109">Calcium transport</keyword>
<feature type="compositionally biased region" description="Low complexity" evidence="25">
    <location>
        <begin position="1947"/>
        <end position="1964"/>
    </location>
</feature>
<sequence>MAPEISLLARKQTDQAGGMNCTQPAIDDFPRDLFTEEQRQNGAVVLHAIASLYLFVALAVVCDKYFVPAVEKICQALNMSNDVAGATFMAAATSAPELFVNVIGTFITEGDIGVGTIVGSAVFNILAVAACCGIGAGMVVPLDWWPLTRDCLAYGITVAILICIIHDERVEWYEALILVLLYIVYIAVMYYDKSFQKCAREAIEARTPLRIGHFQQNGNLKNVAHIDAPAELTSPATGDGGAGMDVEMQIKPFASIDLRAVPGGLATATTDLETNSKPSASTSIDPASTEGGAGDESVPERPPPPPSPATPPAQDQDRGNGLELKETISGTLPLKEWSGENGHGTSGPVAEAVVRALESGTSTSAAGEGNGEGASADGESGEAEKDEEDEFKLLKYPLGKSAFTQFSWIITWPIHLLFMFTIPNCEKPRFRNWFPLTFIMCIVWIGSLSYVVAWMITIIGDTLKIPDSVMGITFLAAGTSVPEAVSSVIVAKQGHGSMGISNSIGSNTFDILLCLGLPWFIKAAFSPIEPGHHWVGINSAGLEYSAISLLSTLLMLYIAFSLNKFKLDRRVGNACLIMYAVFLILASLIELNVFFRVNLPTCGRESSFCGIRNRRVRIAFVLRVLFVLCLGSLHVLNLALAPTDNRRTSDGLRAVATGGGVGGRRLLTIPQSEVELLDLLNGTLPPPELSTTTTLPGDEVTNATEPAETERNCTPAAIFEFPSDGFTREDRRHGWILVHVVIACYCFWLLAIVCDDYFVPAIELMCKKLQVKEDVAGATFMAAASSSPELFINCVGTFVTKGDLGVGAVVGSAVFNILAVPAVCGLLGGQVVQLRWWPVTRDSMMYGMAVIGLIAVLYDGRVMWYEATVLVSAYVFYITAMYCNDTINRFMSKTFRRKSYIRPYTEVTEISPLLSNGASAKSAPAAAAKNGTNGQHACDSDASDDSFEEYELATSPWNHRDDSLTAFVCRWPITFVLWATIPDCRRYPRLRLVTFFACIFWIGITSYFVAFLITVVGDTINIPDSVMGLTFLAAGTSVPEAVSSIIVTNQGHGEMGISNSIGSNTFDILLCLGLPWLIKALAFPAVPGERWVTLNSSGLTYSAISLLSTLCGLYLAFWCNRFKLDWKVGLTCLSMYIGFLTVSSLIELNVFFPVNLPTIELEKLTWHWYPWRRINYDVLPDGKKVELLCSGGSSLDDLPDDIFTQEQRLQGAIVLHFVGAIYFFTMVAYICSEYFLPSVECICEDLNLTQDVAAATFMAVASTMPEFFTNTISTFIADSDMGLGTVMGSLLFNTLGVAGLAGLATKAPVQLDWWPLTRDSIVFGAHIALLIGFAWDSRIYWYEAMVLFILFFVYFVLMFQNKRLMKIAKKYIEVKWNLCARVIRNIEEDERIAAEAQAQQEIATIPNLARKTLEKPAFRASTASILSEQMAETKMKMGELQIPSRHVVEDPGEYDDMTLWKISSETWYRAVWWWYSWPIRFVTYFTIPPLPRMRRWYPLTFIMCMVYLAACAFMTFWLLSIIGYTFDIPESVMGLTLLAFGGCMPEAVSAVLVIRTGNGAMGISNAIGANSLAILFSLGLPWFIRTLSDGGSGTNAYVVIASYGLQYSILMLLGAVGWLYLVIYVAVYKLRKRVGFMLFFGYSIIVAFMILNELDVIIPSGEDSGGATNGTTLFGDSTVAARAFIEFQLPNTSDPAAGNESQNGFSGSPTICIVTSSLDDLPPDLFSEEQRLQGAIVLHFLAAIYFFMLLAYVCAEYFLPSVECLCEDLKLSQDVAAATFMATATSMPEFFTNTISTLAVDSDIGVGTIMGSMLFNTLGVAALVGLLTKKHVKLDWWPLTRDSIIVTISTTLLVVCVWDGRVEWYEAMLFSITYVLYFVVMFKNEWMKSIAIHYVQNRWNLCRRLDPEPEDGTIDDQVPKKYSVAILGHAINGVLVTMDGESSKQLPSSAETSTTTSTEPAGSSQSESTQEPSKSVKWNELTRLPEKSFAGWRRMVWIFTWPYRFIVFLTVPDPNRFRKLYPLTFLCCIGWIGLSAYIVFWMISVIGNTFGIPDTVMGMTFLAFGGCMPEAASAVTLIRRGNGAMGVSNSLGANTLAILFSLGLPWFIRTMIDGGPSTGAYIAIQSYGIQYSVLALFGAIFTLYIVLYIAKYTLRKLVGLALAFGYLVIVTFMILVELDFIFPANNRC</sequence>
<feature type="transmembrane region" description="Helical" evidence="26">
    <location>
        <begin position="2020"/>
        <end position="2043"/>
    </location>
</feature>
<accession>A0A182PDA0</accession>
<evidence type="ECO:0000256" key="20">
    <source>
        <dbReference type="ARBA" id="ARBA00033627"/>
    </source>
</evidence>
<keyword evidence="18 26" id="KW-0472">Membrane</keyword>
<feature type="region of interest" description="Disordered" evidence="25">
    <location>
        <begin position="269"/>
        <end position="320"/>
    </location>
</feature>
<feature type="transmembrane region" description="Helical" evidence="26">
    <location>
        <begin position="806"/>
        <end position="827"/>
    </location>
</feature>
<feature type="transmembrane region" description="Helical" evidence="26">
    <location>
        <begin position="1804"/>
        <end position="1827"/>
    </location>
</feature>
<feature type="transmembrane region" description="Helical" evidence="26">
    <location>
        <begin position="1532"/>
        <end position="1554"/>
    </location>
</feature>
<evidence type="ECO:0000256" key="6">
    <source>
        <dbReference type="ARBA" id="ARBA00022538"/>
    </source>
</evidence>
<evidence type="ECO:0000256" key="2">
    <source>
        <dbReference type="ARBA" id="ARBA00004223"/>
    </source>
</evidence>
<keyword evidence="29" id="KW-1185">Reference proteome</keyword>
<feature type="transmembrane region" description="Helical" evidence="26">
    <location>
        <begin position="1604"/>
        <end position="1627"/>
    </location>
</feature>
<keyword evidence="6" id="KW-0633">Potassium transport</keyword>
<feature type="transmembrane region" description="Helical" evidence="26">
    <location>
        <begin position="2157"/>
        <end position="2176"/>
    </location>
</feature>
<evidence type="ECO:0000256" key="5">
    <source>
        <dbReference type="ARBA" id="ARBA00022449"/>
    </source>
</evidence>
<feature type="transmembrane region" description="Helical" evidence="26">
    <location>
        <begin position="172"/>
        <end position="191"/>
    </location>
</feature>
<feature type="transmembrane region" description="Helical" evidence="26">
    <location>
        <begin position="1098"/>
        <end position="1118"/>
    </location>
</feature>
<comment type="subcellular location">
    <subcellularLocation>
        <location evidence="1">Golgi apparatus</location>
        <location evidence="1">trans-Golgi network membrane</location>
        <topology evidence="1">Multi-pass membrane protein</topology>
    </subcellularLocation>
    <subcellularLocation>
        <location evidence="2">Melanosome</location>
    </subcellularLocation>
</comment>
<comment type="similarity">
    <text evidence="3">Belongs to the Ca(2+):cation antiporter (CaCA) (TC 2.A.19) family. SLC24A subfamily.</text>
</comment>
<feature type="transmembrane region" description="Helical" evidence="26">
    <location>
        <begin position="1864"/>
        <end position="1882"/>
    </location>
</feature>
<keyword evidence="16" id="KW-0915">Sodium</keyword>
<dbReference type="EnsemblMetazoa" id="AEPI004905-RA">
    <property type="protein sequence ID" value="AEPI004905-PA"/>
    <property type="gene ID" value="AEPI004905"/>
</dbReference>
<feature type="transmembrane region" description="Helical" evidence="26">
    <location>
        <begin position="503"/>
        <end position="521"/>
    </location>
</feature>
<evidence type="ECO:0000256" key="17">
    <source>
        <dbReference type="ARBA" id="ARBA00023065"/>
    </source>
</evidence>
<feature type="domain" description="Sodium/calcium exchanger membrane region" evidence="27">
    <location>
        <begin position="48"/>
        <end position="190"/>
    </location>
</feature>
<evidence type="ECO:0000256" key="21">
    <source>
        <dbReference type="ARBA" id="ARBA00058187"/>
    </source>
</evidence>
<keyword evidence="17" id="KW-0406">Ion transport</keyword>
<feature type="transmembrane region" description="Helical" evidence="26">
    <location>
        <begin position="864"/>
        <end position="883"/>
    </location>
</feature>
<feature type="region of interest" description="Disordered" evidence="25">
    <location>
        <begin position="1943"/>
        <end position="1977"/>
    </location>
</feature>
<feature type="domain" description="Sodium/calcium exchanger membrane region" evidence="27">
    <location>
        <begin position="1218"/>
        <end position="1359"/>
    </location>
</feature>
<evidence type="ECO:0000256" key="3">
    <source>
        <dbReference type="ARBA" id="ARBA00005364"/>
    </source>
</evidence>
<feature type="transmembrane region" description="Helical" evidence="26">
    <location>
        <begin position="1566"/>
        <end position="1584"/>
    </location>
</feature>
<dbReference type="PANTHER" id="PTHR10846">
    <property type="entry name" value="SODIUM/POTASSIUM/CALCIUM EXCHANGER"/>
    <property type="match status" value="1"/>
</dbReference>
<keyword evidence="8" id="KW-0716">Sensory transduction</keyword>
<keyword evidence="12" id="KW-0769">Symport</keyword>
<evidence type="ECO:0000256" key="1">
    <source>
        <dbReference type="ARBA" id="ARBA00004166"/>
    </source>
</evidence>
<feature type="transmembrane region" description="Helical" evidence="26">
    <location>
        <begin position="839"/>
        <end position="858"/>
    </location>
</feature>
<feature type="transmembrane region" description="Helical" evidence="26">
    <location>
        <begin position="2055"/>
        <end position="2078"/>
    </location>
</feature>
<evidence type="ECO:0000256" key="11">
    <source>
        <dbReference type="ARBA" id="ARBA00022837"/>
    </source>
</evidence>
<dbReference type="InterPro" id="IPR004837">
    <property type="entry name" value="NaCa_Exmemb"/>
</dbReference>
<dbReference type="NCBIfam" id="TIGR00367">
    <property type="entry name" value="calcium/sodium antiporter"/>
    <property type="match status" value="3"/>
</dbReference>
<feature type="transmembrane region" description="Helical" evidence="26">
    <location>
        <begin position="1499"/>
        <end position="1526"/>
    </location>
</feature>
<feature type="transmembrane region" description="Helical" evidence="26">
    <location>
        <begin position="1736"/>
        <end position="1759"/>
    </location>
</feature>
<dbReference type="Proteomes" id="UP000075885">
    <property type="component" value="Unassembled WGS sequence"/>
</dbReference>
<feature type="transmembrane region" description="Helical" evidence="26">
    <location>
        <begin position="44"/>
        <end position="66"/>
    </location>
</feature>
<feature type="region of interest" description="Disordered" evidence="25">
    <location>
        <begin position="360"/>
        <end position="388"/>
    </location>
</feature>
<evidence type="ECO:0000256" key="14">
    <source>
        <dbReference type="ARBA" id="ARBA00022989"/>
    </source>
</evidence>
<feature type="domain" description="Sodium/calcium exchanger membrane region" evidence="27">
    <location>
        <begin position="1741"/>
        <end position="1882"/>
    </location>
</feature>
<keyword evidence="4" id="KW-0813">Transport</keyword>
<feature type="compositionally biased region" description="Acidic residues" evidence="25">
    <location>
        <begin position="379"/>
        <end position="388"/>
    </location>
</feature>
<dbReference type="InterPro" id="IPR004481">
    <property type="entry name" value="K/Na/Ca-exchanger"/>
</dbReference>
<feature type="compositionally biased region" description="Pro residues" evidence="25">
    <location>
        <begin position="300"/>
        <end position="311"/>
    </location>
</feature>
<feature type="transmembrane region" description="Helical" evidence="26">
    <location>
        <begin position="468"/>
        <end position="491"/>
    </location>
</feature>
<evidence type="ECO:0000259" key="27">
    <source>
        <dbReference type="Pfam" id="PF01699"/>
    </source>
</evidence>
<dbReference type="PANTHER" id="PTHR10846:SF70">
    <property type="entry name" value="ZYDECO, ISOFORM F"/>
    <property type="match status" value="1"/>
</dbReference>
<feature type="transmembrane region" description="Helical" evidence="26">
    <location>
        <begin position="1341"/>
        <end position="1359"/>
    </location>
</feature>
<evidence type="ECO:0000256" key="8">
    <source>
        <dbReference type="ARBA" id="ARBA00022606"/>
    </source>
</evidence>
<evidence type="ECO:0000256" key="15">
    <source>
        <dbReference type="ARBA" id="ARBA00023034"/>
    </source>
</evidence>
<evidence type="ECO:0000256" key="9">
    <source>
        <dbReference type="ARBA" id="ARBA00022692"/>
    </source>
</evidence>
<dbReference type="GO" id="GO:0005794">
    <property type="term" value="C:Golgi apparatus"/>
    <property type="evidence" value="ECO:0007669"/>
    <property type="project" value="UniProtKB-SubCell"/>
</dbReference>
<evidence type="ECO:0000313" key="29">
    <source>
        <dbReference type="Proteomes" id="UP000075885"/>
    </source>
</evidence>
<feature type="transmembrane region" description="Helical" evidence="26">
    <location>
        <begin position="1068"/>
        <end position="1086"/>
    </location>
</feature>
<feature type="domain" description="Sodium/calcium exchanger membrane region" evidence="27">
    <location>
        <begin position="1497"/>
        <end position="1650"/>
    </location>
</feature>
<feature type="transmembrane region" description="Helical" evidence="26">
    <location>
        <begin position="2128"/>
        <end position="2150"/>
    </location>
</feature>
<feature type="transmembrane region" description="Helical" evidence="26">
    <location>
        <begin position="2090"/>
        <end position="2108"/>
    </location>
</feature>
<evidence type="ECO:0000256" key="7">
    <source>
        <dbReference type="ARBA" id="ARBA00022568"/>
    </source>
</evidence>
<name>A0A182PDA0_9DIPT</name>
<evidence type="ECO:0000256" key="18">
    <source>
        <dbReference type="ARBA" id="ARBA00023136"/>
    </source>
</evidence>
<dbReference type="GO" id="GO:0008273">
    <property type="term" value="F:calcium, potassium:sodium antiporter activity"/>
    <property type="evidence" value="ECO:0007669"/>
    <property type="project" value="TreeGrafter"/>
</dbReference>
<feature type="transmembrane region" description="Helical" evidence="26">
    <location>
        <begin position="402"/>
        <end position="421"/>
    </location>
</feature>
<keyword evidence="9 26" id="KW-0812">Transmembrane</keyword>
<keyword evidence="10" id="KW-0732">Signal</keyword>
<proteinExistence type="inferred from homology"/>
<evidence type="ECO:0000256" key="23">
    <source>
        <dbReference type="ARBA" id="ARBA00081356"/>
    </source>
</evidence>
<feature type="transmembrane region" description="Helical" evidence="26">
    <location>
        <begin position="1213"/>
        <end position="1231"/>
    </location>
</feature>
<feature type="transmembrane region" description="Helical" evidence="26">
    <location>
        <begin position="615"/>
        <end position="640"/>
    </location>
</feature>
<evidence type="ECO:0000256" key="10">
    <source>
        <dbReference type="ARBA" id="ARBA00022729"/>
    </source>
</evidence>
<dbReference type="Pfam" id="PF01699">
    <property type="entry name" value="Na_Ca_ex"/>
    <property type="match status" value="8"/>
</dbReference>
<feature type="transmembrane region" description="Helical" evidence="26">
    <location>
        <begin position="144"/>
        <end position="165"/>
    </location>
</feature>
<dbReference type="GO" id="GO:0005262">
    <property type="term" value="F:calcium channel activity"/>
    <property type="evidence" value="ECO:0007669"/>
    <property type="project" value="TreeGrafter"/>
</dbReference>
<reference evidence="29" key="1">
    <citation type="submission" date="2013-03" db="EMBL/GenBank/DDBJ databases">
        <title>The Genome Sequence of Anopheles epiroticus epiroticus2.</title>
        <authorList>
            <consortium name="The Broad Institute Genomics Platform"/>
            <person name="Neafsey D.E."/>
            <person name="Howell P."/>
            <person name="Walker B."/>
            <person name="Young S.K."/>
            <person name="Zeng Q."/>
            <person name="Gargeya S."/>
            <person name="Fitzgerald M."/>
            <person name="Haas B."/>
            <person name="Abouelleil A."/>
            <person name="Allen A.W."/>
            <person name="Alvarado L."/>
            <person name="Arachchi H.M."/>
            <person name="Berlin A.M."/>
            <person name="Chapman S.B."/>
            <person name="Gainer-Dewar J."/>
            <person name="Goldberg J."/>
            <person name="Griggs A."/>
            <person name="Gujja S."/>
            <person name="Hansen M."/>
            <person name="Howarth C."/>
            <person name="Imamovic A."/>
            <person name="Ireland A."/>
            <person name="Larimer J."/>
            <person name="McCowan C."/>
            <person name="Murphy C."/>
            <person name="Pearson M."/>
            <person name="Poon T.W."/>
            <person name="Priest M."/>
            <person name="Roberts A."/>
            <person name="Saif S."/>
            <person name="Shea T."/>
            <person name="Sisk P."/>
            <person name="Sykes S."/>
            <person name="Wortman J."/>
            <person name="Nusbaum C."/>
            <person name="Birren B."/>
        </authorList>
    </citation>
    <scope>NUCLEOTIDE SEQUENCE [LARGE SCALE GENOMIC DNA]</scope>
    <source>
        <strain evidence="29">Epiroticus2</strain>
    </source>
</reference>
<feature type="domain" description="Sodium/calcium exchanger membrane region" evidence="27">
    <location>
        <begin position="435"/>
        <end position="586"/>
    </location>
</feature>
<evidence type="ECO:0000256" key="19">
    <source>
        <dbReference type="ARBA" id="ARBA00023201"/>
    </source>
</evidence>
<dbReference type="InterPro" id="IPR044880">
    <property type="entry name" value="NCX_ion-bd_dom_sf"/>
</dbReference>
<keyword evidence="5" id="KW-0050">Antiport</keyword>
<keyword evidence="13" id="KW-0630">Potassium</keyword>
<protein>
    <recommendedName>
        <fullName evidence="22">Sodium/potassium/calcium exchanger 5</fullName>
    </recommendedName>
    <alternativeName>
        <fullName evidence="23">Na(+)/K(+)/Ca(2+)-exchange protein 5</fullName>
    </alternativeName>
    <alternativeName>
        <fullName evidence="24">Solute carrier family 24 member 5</fullName>
    </alternativeName>
</protein>
<keyword evidence="19" id="KW-0739">Sodium transport</keyword>
<feature type="transmembrane region" description="Helical" evidence="26">
    <location>
        <begin position="735"/>
        <end position="753"/>
    </location>
</feature>
<dbReference type="FunFam" id="1.20.1420.30:FF:000015">
    <property type="entry name" value="sodium/potassium/calcium exchanger 5 isoform X2"/>
    <property type="match status" value="2"/>
</dbReference>
<feature type="transmembrane region" description="Helical" evidence="26">
    <location>
        <begin position="574"/>
        <end position="595"/>
    </location>
</feature>
<dbReference type="VEuPathDB" id="VectorBase:AEPI004905"/>
<feature type="transmembrane region" description="Helical" evidence="26">
    <location>
        <begin position="86"/>
        <end position="107"/>
    </location>
</feature>
<feature type="transmembrane region" description="Helical" evidence="26">
    <location>
        <begin position="1634"/>
        <end position="1651"/>
    </location>
</feature>
<keyword evidence="15" id="KW-0333">Golgi apparatus</keyword>
<evidence type="ECO:0000256" key="26">
    <source>
        <dbReference type="SAM" id="Phobius"/>
    </source>
</evidence>
<keyword evidence="14 26" id="KW-1133">Transmembrane helix</keyword>
<dbReference type="GO" id="GO:0006874">
    <property type="term" value="P:intracellular calcium ion homeostasis"/>
    <property type="evidence" value="ECO:0007669"/>
    <property type="project" value="TreeGrafter"/>
</dbReference>
<evidence type="ECO:0000256" key="16">
    <source>
        <dbReference type="ARBA" id="ARBA00023053"/>
    </source>
</evidence>
<feature type="domain" description="Sodium/calcium exchanger membrane region" evidence="27">
    <location>
        <begin position="992"/>
        <end position="1143"/>
    </location>
</feature>
<feature type="domain" description="Sodium/calcium exchanger membrane region" evidence="27">
    <location>
        <begin position="2022"/>
        <end position="2174"/>
    </location>
</feature>
<evidence type="ECO:0000256" key="12">
    <source>
        <dbReference type="ARBA" id="ARBA00022847"/>
    </source>
</evidence>
<feature type="transmembrane region" description="Helical" evidence="26">
    <location>
        <begin position="1283"/>
        <end position="1304"/>
    </location>
</feature>
<comment type="function">
    <text evidence="21">Calcium, potassium:sodium antiporter that transports 1 Ca(2+) and 1 K(+) to the melanosome in exchange for 4 cytoplasmic Na(+). Involved in pigmentation, possibly by participating in ion transport in melanosomes. Predominant sodium-calcium exchanger in melanocytes.</text>
</comment>
<evidence type="ECO:0000313" key="28">
    <source>
        <dbReference type="EnsemblMetazoa" id="AEPI004905-PA"/>
    </source>
</evidence>
<dbReference type="GO" id="GO:0015293">
    <property type="term" value="F:symporter activity"/>
    <property type="evidence" value="ECO:0007669"/>
    <property type="project" value="UniProtKB-KW"/>
</dbReference>
<dbReference type="FunFam" id="1.20.1420.30:FF:000009">
    <property type="entry name" value="sodium/potassium/calcium exchanger 5 isoform X2"/>
    <property type="match status" value="4"/>
</dbReference>
<feature type="compositionally biased region" description="Polar residues" evidence="25">
    <location>
        <begin position="269"/>
        <end position="286"/>
    </location>
</feature>
<evidence type="ECO:0000256" key="24">
    <source>
        <dbReference type="ARBA" id="ARBA00082809"/>
    </source>
</evidence>
<feature type="transmembrane region" description="Helical" evidence="26">
    <location>
        <begin position="114"/>
        <end position="138"/>
    </location>
</feature>
<comment type="catalytic activity">
    <reaction evidence="20">
        <text>Ca(2+)(out) + K(+)(out) + 4 Na(+)(in) = Ca(2+)(in) + K(+)(in) + 4 Na(+)(out)</text>
        <dbReference type="Rhea" id="RHEA:69967"/>
        <dbReference type="ChEBI" id="CHEBI:29101"/>
        <dbReference type="ChEBI" id="CHEBI:29103"/>
        <dbReference type="ChEBI" id="CHEBI:29108"/>
    </reaction>
</comment>
<feature type="transmembrane region" description="Helical" evidence="26">
    <location>
        <begin position="433"/>
        <end position="456"/>
    </location>
</feature>